<dbReference type="EMBL" id="FJOG01000001">
    <property type="protein sequence ID" value="CZR51266.1"/>
    <property type="molecule type" value="Genomic_DNA"/>
</dbReference>
<reference evidence="4 5" key="1">
    <citation type="submission" date="2016-03" db="EMBL/GenBank/DDBJ databases">
        <authorList>
            <person name="Ploux O."/>
        </authorList>
    </citation>
    <scope>NUCLEOTIDE SEQUENCE [LARGE SCALE GENOMIC DNA]</scope>
    <source>
        <strain evidence="4 5">UAMH 11012</strain>
    </source>
</reference>
<keyword evidence="5" id="KW-1185">Reference proteome</keyword>
<protein>
    <recommendedName>
        <fullName evidence="6">NACHT domain-containing protein</fullName>
    </recommendedName>
</protein>
<feature type="domain" description="Nephrocystin 3-like N-terminal" evidence="3">
    <location>
        <begin position="278"/>
        <end position="375"/>
    </location>
</feature>
<evidence type="ECO:0000259" key="2">
    <source>
        <dbReference type="Pfam" id="PF24809"/>
    </source>
</evidence>
<dbReference type="AlphaFoldDB" id="A0A1L7WES9"/>
<organism evidence="4 5">
    <name type="scientific">Phialocephala subalpina</name>
    <dbReference type="NCBI Taxonomy" id="576137"/>
    <lineage>
        <taxon>Eukaryota</taxon>
        <taxon>Fungi</taxon>
        <taxon>Dikarya</taxon>
        <taxon>Ascomycota</taxon>
        <taxon>Pezizomycotina</taxon>
        <taxon>Leotiomycetes</taxon>
        <taxon>Helotiales</taxon>
        <taxon>Mollisiaceae</taxon>
        <taxon>Phialocephala</taxon>
        <taxon>Phialocephala fortinii species complex</taxon>
    </lineage>
</organism>
<evidence type="ECO:0000313" key="4">
    <source>
        <dbReference type="EMBL" id="CZR51266.1"/>
    </source>
</evidence>
<dbReference type="SUPFAM" id="SSF52540">
    <property type="entry name" value="P-loop containing nucleoside triphosphate hydrolases"/>
    <property type="match status" value="1"/>
</dbReference>
<dbReference type="InterPro" id="IPR056125">
    <property type="entry name" value="DUF7708"/>
</dbReference>
<dbReference type="Pfam" id="PF24883">
    <property type="entry name" value="NPHP3_N"/>
    <property type="match status" value="1"/>
</dbReference>
<dbReference type="OrthoDB" id="21416at2759"/>
<evidence type="ECO:0000313" key="5">
    <source>
        <dbReference type="Proteomes" id="UP000184330"/>
    </source>
</evidence>
<feature type="domain" description="DUF7708" evidence="2">
    <location>
        <begin position="106"/>
        <end position="235"/>
    </location>
</feature>
<evidence type="ECO:0008006" key="6">
    <source>
        <dbReference type="Google" id="ProtNLM"/>
    </source>
</evidence>
<dbReference type="PANTHER" id="PTHR10039:SF14">
    <property type="entry name" value="NACHT DOMAIN-CONTAINING PROTEIN"/>
    <property type="match status" value="1"/>
</dbReference>
<accession>A0A1L7WES9</accession>
<dbReference type="Pfam" id="PF24809">
    <property type="entry name" value="DUF7708"/>
    <property type="match status" value="1"/>
</dbReference>
<dbReference type="Proteomes" id="UP000184330">
    <property type="component" value="Unassembled WGS sequence"/>
</dbReference>
<proteinExistence type="predicted"/>
<gene>
    <name evidence="4" type="ORF">PAC_01141</name>
</gene>
<name>A0A1L7WES9_9HELO</name>
<dbReference type="InterPro" id="IPR027417">
    <property type="entry name" value="P-loop_NTPase"/>
</dbReference>
<evidence type="ECO:0000256" key="1">
    <source>
        <dbReference type="ARBA" id="ARBA00022737"/>
    </source>
</evidence>
<dbReference type="InterPro" id="IPR056884">
    <property type="entry name" value="NPHP3-like_N"/>
</dbReference>
<dbReference type="PANTHER" id="PTHR10039">
    <property type="entry name" value="AMELOGENIN"/>
    <property type="match status" value="1"/>
</dbReference>
<sequence>MGLCTTLYHSLKDTRSREAQHGSQLTVQQAPYKLTHSRYLCFHHFQWQIRVPETIFYQTLERFKIGLNDHEKEDFGLTTLDEVNDIICEIQDEHASERKMQNMTRIQTFLEGMEQYGNVIEVFLNASVFVAFVWVAKTCTDSLDSLLNTYEQICETIPQLLQYDKLFKQNPAMQRVLGLIYKDILEFHRRALVVFKRRSWRRHFSATWKDFNTHFGRLLDNLRRHKRDIESQASLVEIERNQSLREDQEKQFLAAESKERERQEKVISENWSKEPDFGRWLLNHEKVKAWFDSGNADAGVLWLKGIPGAGKSVLASRLIAEARDLKSPIFFYCKHEDRSRSSLAAALKGFLAQLIRLNSEVISHIYEECFRSSELTLETLDFL</sequence>
<keyword evidence="1" id="KW-0677">Repeat</keyword>
<evidence type="ECO:0000259" key="3">
    <source>
        <dbReference type="Pfam" id="PF24883"/>
    </source>
</evidence>